<dbReference type="InterPro" id="IPR036259">
    <property type="entry name" value="MFS_trans_sf"/>
</dbReference>
<evidence type="ECO:0000256" key="1">
    <source>
        <dbReference type="ARBA" id="ARBA00004141"/>
    </source>
</evidence>
<feature type="transmembrane region" description="Helical" evidence="6">
    <location>
        <begin position="422"/>
        <end position="441"/>
    </location>
</feature>
<dbReference type="GO" id="GO:0005886">
    <property type="term" value="C:plasma membrane"/>
    <property type="evidence" value="ECO:0007669"/>
    <property type="project" value="TreeGrafter"/>
</dbReference>
<feature type="transmembrane region" description="Helical" evidence="6">
    <location>
        <begin position="109"/>
        <end position="132"/>
    </location>
</feature>
<sequence>MSEPTASVVNSEANMVEPTKSEHETITSENEADEVSHINGDAALVSTKGAIRRLPIPSSDPNDPLNFPKWMKIGLIISSCWFATMSLALIGGLGAILGDFFGLYMPQGFSSSQIVLLLTLPSLFTGIGNYIMLPFALAFGRRPAFLVAATILVFATVGAGTQKSYHGHLAARIFQGLSSGATESLLPLMLSEITFMHQRAYVFGAYWSTQTAMSSLLNTASSYEAVISWRWYYGVFAITAGVGLVLGIFFGFETRYQRPAASLDGQIVVTDHFGVTRILDEDGGREYLERNGGFETNHNSSSTQPLKTYAQFLNPWPGMTPNAGSIVARGYVAMLEALTCPGIWFAILAPSITLGVAIAISLTYNNVLEKNYNWPAKNIGLINLAPIPASYLAMLAAGWGGDKITVFMAKRNGGIAKPEYRLIPLVYPLITGLAGILIYSYTADNTHHNLSWAGPVIGWAIYEFAFVCTLITSTSFAAEAWPKNPGPALVVVVGSKNFFAFGISYALTPMVNEHGYTWAFGILAGCFAGVFCLGVPIYFLNPLWRKWTSEREARVKARSFGRQSS</sequence>
<protein>
    <submittedName>
        <fullName evidence="7">Related to HOL1 protein</fullName>
    </submittedName>
</protein>
<name>A0A1L7XVY1_9HELO</name>
<feature type="transmembrane region" description="Helical" evidence="6">
    <location>
        <begin position="488"/>
        <end position="507"/>
    </location>
</feature>
<dbReference type="OrthoDB" id="268400at2759"/>
<feature type="region of interest" description="Disordered" evidence="5">
    <location>
        <begin position="1"/>
        <end position="32"/>
    </location>
</feature>
<keyword evidence="3 6" id="KW-1133">Transmembrane helix</keyword>
<feature type="transmembrane region" description="Helical" evidence="6">
    <location>
        <begin position="73"/>
        <end position="97"/>
    </location>
</feature>
<reference evidence="7 8" key="1">
    <citation type="submission" date="2016-03" db="EMBL/GenBank/DDBJ databases">
        <authorList>
            <person name="Ploux O."/>
        </authorList>
    </citation>
    <scope>NUCLEOTIDE SEQUENCE [LARGE SCALE GENOMIC DNA]</scope>
    <source>
        <strain evidence="7 8">UAMH 11012</strain>
    </source>
</reference>
<feature type="transmembrane region" description="Helical" evidence="6">
    <location>
        <begin position="461"/>
        <end position="481"/>
    </location>
</feature>
<evidence type="ECO:0000256" key="2">
    <source>
        <dbReference type="ARBA" id="ARBA00022692"/>
    </source>
</evidence>
<dbReference type="STRING" id="576137.A0A1L7XVY1"/>
<dbReference type="InterPro" id="IPR011701">
    <property type="entry name" value="MFS"/>
</dbReference>
<evidence type="ECO:0000256" key="5">
    <source>
        <dbReference type="SAM" id="MobiDB-lite"/>
    </source>
</evidence>
<dbReference type="Gene3D" id="1.20.1250.20">
    <property type="entry name" value="MFS general substrate transporter like domains"/>
    <property type="match status" value="1"/>
</dbReference>
<feature type="compositionally biased region" description="Polar residues" evidence="5">
    <location>
        <begin position="1"/>
        <end position="13"/>
    </location>
</feature>
<dbReference type="Pfam" id="PF07690">
    <property type="entry name" value="MFS_1"/>
    <property type="match status" value="1"/>
</dbReference>
<keyword evidence="2 6" id="KW-0812">Transmembrane</keyword>
<feature type="transmembrane region" description="Helical" evidence="6">
    <location>
        <begin position="384"/>
        <end position="401"/>
    </location>
</feature>
<dbReference type="PANTHER" id="PTHR23502">
    <property type="entry name" value="MAJOR FACILITATOR SUPERFAMILY"/>
    <property type="match status" value="1"/>
</dbReference>
<dbReference type="AlphaFoldDB" id="A0A1L7XVY1"/>
<evidence type="ECO:0000256" key="4">
    <source>
        <dbReference type="ARBA" id="ARBA00023136"/>
    </source>
</evidence>
<gene>
    <name evidence="7" type="ORF">PAC_19035</name>
</gene>
<evidence type="ECO:0000256" key="3">
    <source>
        <dbReference type="ARBA" id="ARBA00022989"/>
    </source>
</evidence>
<feature type="transmembrane region" description="Helical" evidence="6">
    <location>
        <begin position="144"/>
        <end position="161"/>
    </location>
</feature>
<proteinExistence type="predicted"/>
<dbReference type="Proteomes" id="UP000184330">
    <property type="component" value="Unassembled WGS sequence"/>
</dbReference>
<evidence type="ECO:0000256" key="6">
    <source>
        <dbReference type="SAM" id="Phobius"/>
    </source>
</evidence>
<comment type="subcellular location">
    <subcellularLocation>
        <location evidence="1">Membrane</location>
        <topology evidence="1">Multi-pass membrane protein</topology>
    </subcellularLocation>
</comment>
<feature type="transmembrane region" description="Helical" evidence="6">
    <location>
        <begin position="343"/>
        <end position="364"/>
    </location>
</feature>
<dbReference type="GO" id="GO:0022857">
    <property type="term" value="F:transmembrane transporter activity"/>
    <property type="evidence" value="ECO:0007669"/>
    <property type="project" value="InterPro"/>
</dbReference>
<accession>A0A1L7XVY1</accession>
<feature type="transmembrane region" description="Helical" evidence="6">
    <location>
        <begin position="519"/>
        <end position="541"/>
    </location>
</feature>
<dbReference type="SUPFAM" id="SSF103473">
    <property type="entry name" value="MFS general substrate transporter"/>
    <property type="match status" value="1"/>
</dbReference>
<keyword evidence="8" id="KW-1185">Reference proteome</keyword>
<evidence type="ECO:0000313" key="8">
    <source>
        <dbReference type="Proteomes" id="UP000184330"/>
    </source>
</evidence>
<organism evidence="7 8">
    <name type="scientific">Phialocephala subalpina</name>
    <dbReference type="NCBI Taxonomy" id="576137"/>
    <lineage>
        <taxon>Eukaryota</taxon>
        <taxon>Fungi</taxon>
        <taxon>Dikarya</taxon>
        <taxon>Ascomycota</taxon>
        <taxon>Pezizomycotina</taxon>
        <taxon>Leotiomycetes</taxon>
        <taxon>Helotiales</taxon>
        <taxon>Mollisiaceae</taxon>
        <taxon>Phialocephala</taxon>
        <taxon>Phialocephala fortinii species complex</taxon>
    </lineage>
</organism>
<feature type="transmembrane region" description="Helical" evidence="6">
    <location>
        <begin position="231"/>
        <end position="252"/>
    </location>
</feature>
<dbReference type="EMBL" id="FJOG01000066">
    <property type="protein sequence ID" value="CZR69135.1"/>
    <property type="molecule type" value="Genomic_DNA"/>
</dbReference>
<dbReference type="PANTHER" id="PTHR23502:SF139">
    <property type="entry name" value="MAJOR FACILITATOR SUPERFAMILY (MFS) PROFILE DOMAIN-CONTAINING PROTEIN-RELATED"/>
    <property type="match status" value="1"/>
</dbReference>
<keyword evidence="4 6" id="KW-0472">Membrane</keyword>
<evidence type="ECO:0000313" key="7">
    <source>
        <dbReference type="EMBL" id="CZR69135.1"/>
    </source>
</evidence>